<dbReference type="AlphaFoldDB" id="A0A5B8UEN2"/>
<dbReference type="OrthoDB" id="290051at2"/>
<keyword evidence="1" id="KW-0812">Transmembrane</keyword>
<feature type="transmembrane region" description="Helical" evidence="1">
    <location>
        <begin position="177"/>
        <end position="198"/>
    </location>
</feature>
<keyword evidence="1" id="KW-0472">Membrane</keyword>
<dbReference type="InterPro" id="IPR050879">
    <property type="entry name" value="Acyltransferase_3"/>
</dbReference>
<keyword evidence="3" id="KW-0808">Transferase</keyword>
<evidence type="ECO:0000256" key="1">
    <source>
        <dbReference type="SAM" id="Phobius"/>
    </source>
</evidence>
<dbReference type="Proteomes" id="UP000321204">
    <property type="component" value="Chromosome"/>
</dbReference>
<dbReference type="GO" id="GO:0000271">
    <property type="term" value="P:polysaccharide biosynthetic process"/>
    <property type="evidence" value="ECO:0007669"/>
    <property type="project" value="TreeGrafter"/>
</dbReference>
<dbReference type="GO" id="GO:0016020">
    <property type="term" value="C:membrane"/>
    <property type="evidence" value="ECO:0007669"/>
    <property type="project" value="TreeGrafter"/>
</dbReference>
<dbReference type="EMBL" id="CP042433">
    <property type="protein sequence ID" value="QEC54882.1"/>
    <property type="molecule type" value="Genomic_DNA"/>
</dbReference>
<organism evidence="3 4">
    <name type="scientific">Flavisolibacter ginsenosidimutans</name>
    <dbReference type="NCBI Taxonomy" id="661481"/>
    <lineage>
        <taxon>Bacteria</taxon>
        <taxon>Pseudomonadati</taxon>
        <taxon>Bacteroidota</taxon>
        <taxon>Chitinophagia</taxon>
        <taxon>Chitinophagales</taxon>
        <taxon>Chitinophagaceae</taxon>
        <taxon>Flavisolibacter</taxon>
    </lineage>
</organism>
<feature type="transmembrane region" description="Helical" evidence="1">
    <location>
        <begin position="148"/>
        <end position="170"/>
    </location>
</feature>
<keyword evidence="3" id="KW-0012">Acyltransferase</keyword>
<feature type="domain" description="Acyltransferase 3" evidence="2">
    <location>
        <begin position="29"/>
        <end position="364"/>
    </location>
</feature>
<keyword evidence="4" id="KW-1185">Reference proteome</keyword>
<gene>
    <name evidence="3" type="ORF">FSB75_02850</name>
</gene>
<dbReference type="PANTHER" id="PTHR23028">
    <property type="entry name" value="ACETYLTRANSFERASE"/>
    <property type="match status" value="1"/>
</dbReference>
<reference evidence="3 4" key="1">
    <citation type="journal article" date="2015" name="Int. J. Syst. Evol. Microbiol.">
        <title>Flavisolibacter ginsenosidimutans sp. nov., with ginsenoside-converting activity isolated from soil used for cultivating ginseng.</title>
        <authorList>
            <person name="Zhao Y."/>
            <person name="Liu Q."/>
            <person name="Kang M.S."/>
            <person name="Jin F."/>
            <person name="Yu H."/>
            <person name="Im W.T."/>
        </authorList>
    </citation>
    <scope>NUCLEOTIDE SEQUENCE [LARGE SCALE GENOMIC DNA]</scope>
    <source>
        <strain evidence="3 4">Gsoil 636</strain>
    </source>
</reference>
<dbReference type="PANTHER" id="PTHR23028:SF53">
    <property type="entry name" value="ACYL_TRANSF_3 DOMAIN-CONTAINING PROTEIN"/>
    <property type="match status" value="1"/>
</dbReference>
<dbReference type="KEGG" id="fgg:FSB75_02850"/>
<feature type="transmembrane region" description="Helical" evidence="1">
    <location>
        <begin position="265"/>
        <end position="284"/>
    </location>
</feature>
<proteinExistence type="predicted"/>
<feature type="transmembrane region" description="Helical" evidence="1">
    <location>
        <begin position="241"/>
        <end position="259"/>
    </location>
</feature>
<dbReference type="Pfam" id="PF01757">
    <property type="entry name" value="Acyl_transf_3"/>
    <property type="match status" value="1"/>
</dbReference>
<accession>A0A5B8UEN2</accession>
<evidence type="ECO:0000313" key="4">
    <source>
        <dbReference type="Proteomes" id="UP000321204"/>
    </source>
</evidence>
<feature type="transmembrane region" description="Helical" evidence="1">
    <location>
        <begin position="346"/>
        <end position="368"/>
    </location>
</feature>
<dbReference type="RefSeq" id="WP_146782458.1">
    <property type="nucleotide sequence ID" value="NZ_BAABIO010000006.1"/>
</dbReference>
<feature type="transmembrane region" description="Helical" evidence="1">
    <location>
        <begin position="100"/>
        <end position="128"/>
    </location>
</feature>
<dbReference type="InterPro" id="IPR002656">
    <property type="entry name" value="Acyl_transf_3_dom"/>
</dbReference>
<evidence type="ECO:0000259" key="2">
    <source>
        <dbReference type="Pfam" id="PF01757"/>
    </source>
</evidence>
<feature type="transmembrane region" description="Helical" evidence="1">
    <location>
        <begin position="35"/>
        <end position="54"/>
    </location>
</feature>
<protein>
    <submittedName>
        <fullName evidence="3">Acyltransferase</fullName>
    </submittedName>
</protein>
<sequence>MLTQKTAITIKAPLHAKADASKDTAFYPQLNGLRFVFIFMVLLHHWMSVGYMFLQYRIGWVGVDLFFVLSGFLIGEILLRESDVSKNRLYSIRNFVIRRALRIFPLYYAVILLYSFFVNSGGIILYNLTYTNNILQAFNLSLVDKEFWHLWSLCVEEQFYLLFPFLIFFVRKRFLPAVLIGGILFSVVARFTLTAFVSMPDPHVLMPLSLDSLFLGVMLAYLKNYHPELLNKILGSQTRALGVVALSVVALCLLCFFNNKIMVYGFLRLVGSIGGFFLIGYSAIKQYKGPLKIFLENSWVSMLGKISYGLYLVHPFVEKIWAQTEEKNPVRNFVLNLHIPIISNRYVVDFFFLFTITVAISYLSFHFFEKRFLKLKSLFT</sequence>
<keyword evidence="1" id="KW-1133">Transmembrane helix</keyword>
<feature type="transmembrane region" description="Helical" evidence="1">
    <location>
        <begin position="60"/>
        <end position="79"/>
    </location>
</feature>
<evidence type="ECO:0000313" key="3">
    <source>
        <dbReference type="EMBL" id="QEC54882.1"/>
    </source>
</evidence>
<name>A0A5B8UEN2_9BACT</name>
<dbReference type="GO" id="GO:0016747">
    <property type="term" value="F:acyltransferase activity, transferring groups other than amino-acyl groups"/>
    <property type="evidence" value="ECO:0007669"/>
    <property type="project" value="InterPro"/>
</dbReference>